<dbReference type="GeneID" id="303559314"/>
<evidence type="ECO:0000259" key="4">
    <source>
        <dbReference type="PROSITE" id="PS51379"/>
    </source>
</evidence>
<evidence type="ECO:0000313" key="8">
    <source>
        <dbReference type="Proteomes" id="UP001055437"/>
    </source>
</evidence>
<feature type="domain" description="4Fe-4S ferredoxin-type" evidence="4">
    <location>
        <begin position="236"/>
        <end position="267"/>
    </location>
</feature>
<keyword evidence="8" id="KW-1185">Reference proteome</keyword>
<dbReference type="Gene3D" id="3.30.70.20">
    <property type="match status" value="1"/>
</dbReference>
<reference evidence="6" key="2">
    <citation type="submission" date="2022-06" db="EMBL/GenBank/DDBJ databases">
        <authorList>
            <person name="Holder M.E."/>
            <person name="Ajami N.J."/>
            <person name="Petrosino J.F."/>
        </authorList>
    </citation>
    <scope>NUCLEOTIDE SEQUENCE</scope>
    <source>
        <strain evidence="6">RMA 8861</strain>
    </source>
</reference>
<keyword evidence="2" id="KW-0408">Iron</keyword>
<sequence length="313" mass="34755">MIRNLFGNVTVFNKLFTLQENNVFNIESAPLVSEEVKDLSEFLISNYKGKNSEVVLVKAFSFQPNINGFEVIVKERKAEIEAGILKIKELTGAKEVKFLVSKADKNLDASLSQLGQVVKVNPLDEFYEDRLVQKALGGGKNALIEDLSKVVYLGQTIKEDNLQLYIPVYGSAVKGNKVISVNEGTSLEVIFNALDGDKAKLRKIVVGGSLNGELKYDLSEKVDINTKSILFLTDKDSPSENSTSCIRCSKCLRACPEGLNPIKLMDLWKRKEKDEFLKFGGEKCIECGMCSYVCPSNLELTQSIKTAKKYIGK</sequence>
<evidence type="ECO:0000256" key="3">
    <source>
        <dbReference type="ARBA" id="ARBA00023014"/>
    </source>
</evidence>
<dbReference type="AlphaFoldDB" id="A0A9N7JJ49"/>
<gene>
    <name evidence="5" type="ORF">CP523_01310</name>
    <name evidence="6" type="ORF">NH397_09615</name>
</gene>
<dbReference type="Proteomes" id="UP001055437">
    <property type="component" value="Chromosome"/>
</dbReference>
<evidence type="ECO:0000313" key="5">
    <source>
        <dbReference type="EMBL" id="AYE33190.1"/>
    </source>
</evidence>
<dbReference type="GO" id="GO:0046872">
    <property type="term" value="F:metal ion binding"/>
    <property type="evidence" value="ECO:0007669"/>
    <property type="project" value="UniProtKB-KW"/>
</dbReference>
<dbReference type="GO" id="GO:0009055">
    <property type="term" value="F:electron transfer activity"/>
    <property type="evidence" value="ECO:0007669"/>
    <property type="project" value="InterPro"/>
</dbReference>
<dbReference type="InterPro" id="IPR010208">
    <property type="entry name" value="Ion_transpt_RnfC/RsxC"/>
</dbReference>
<evidence type="ECO:0000256" key="1">
    <source>
        <dbReference type="ARBA" id="ARBA00022723"/>
    </source>
</evidence>
<dbReference type="PROSITE" id="PS00198">
    <property type="entry name" value="4FE4S_FER_1"/>
    <property type="match status" value="1"/>
</dbReference>
<dbReference type="PANTHER" id="PTHR43034">
    <property type="entry name" value="ION-TRANSLOCATING OXIDOREDUCTASE COMPLEX SUBUNIT C"/>
    <property type="match status" value="1"/>
</dbReference>
<dbReference type="InterPro" id="IPR017896">
    <property type="entry name" value="4Fe4S_Fe-S-bd"/>
</dbReference>
<dbReference type="OrthoDB" id="9767754at2"/>
<reference evidence="5 7" key="1">
    <citation type="submission" date="2017-09" db="EMBL/GenBank/DDBJ databases">
        <authorList>
            <person name="Thomas P."/>
            <person name="Seyboldt C."/>
        </authorList>
    </citation>
    <scope>NUCLEOTIDE SEQUENCE [LARGE SCALE GENOMIC DNA]</scope>
    <source>
        <strain evidence="5 7">DSM 7534</strain>
    </source>
</reference>
<dbReference type="KEGG" id="csep:CP523_01310"/>
<evidence type="ECO:0000313" key="7">
    <source>
        <dbReference type="Proteomes" id="UP000280586"/>
    </source>
</evidence>
<dbReference type="InterPro" id="IPR017900">
    <property type="entry name" value="4Fe4S_Fe_S_CS"/>
</dbReference>
<evidence type="ECO:0000256" key="2">
    <source>
        <dbReference type="ARBA" id="ARBA00023004"/>
    </source>
</evidence>
<accession>A0A9N7JJ49</accession>
<keyword evidence="3" id="KW-0411">Iron-sulfur</keyword>
<dbReference type="SUPFAM" id="SSF46548">
    <property type="entry name" value="alpha-helical ferredoxin"/>
    <property type="match status" value="1"/>
</dbReference>
<dbReference type="GO" id="GO:0051539">
    <property type="term" value="F:4 iron, 4 sulfur cluster binding"/>
    <property type="evidence" value="ECO:0007669"/>
    <property type="project" value="InterPro"/>
</dbReference>
<protein>
    <submittedName>
        <fullName evidence="6">4Fe-4S dicluster domain-containing protein</fullName>
    </submittedName>
    <submittedName>
        <fullName evidence="5">RnfABCDGE type electron transport complex subunit C</fullName>
    </submittedName>
</protein>
<dbReference type="PANTHER" id="PTHR43034:SF2">
    <property type="entry name" value="ION-TRANSLOCATING OXIDOREDUCTASE COMPLEX SUBUNIT C"/>
    <property type="match status" value="1"/>
</dbReference>
<dbReference type="EMBL" id="CP023671">
    <property type="protein sequence ID" value="AYE33190.1"/>
    <property type="molecule type" value="Genomic_DNA"/>
</dbReference>
<dbReference type="Pfam" id="PF12838">
    <property type="entry name" value="Fer4_7"/>
    <property type="match status" value="1"/>
</dbReference>
<dbReference type="RefSeq" id="WP_066675562.1">
    <property type="nucleotide sequence ID" value="NZ_CABMIZ010000010.1"/>
</dbReference>
<dbReference type="Proteomes" id="UP000280586">
    <property type="component" value="Chromosome"/>
</dbReference>
<dbReference type="PROSITE" id="PS51379">
    <property type="entry name" value="4FE4S_FER_2"/>
    <property type="match status" value="2"/>
</dbReference>
<name>A0A9N7JJ49_CLOSE</name>
<dbReference type="GO" id="GO:0016020">
    <property type="term" value="C:membrane"/>
    <property type="evidence" value="ECO:0007669"/>
    <property type="project" value="InterPro"/>
</dbReference>
<feature type="domain" description="4Fe-4S ferredoxin-type" evidence="4">
    <location>
        <begin position="275"/>
        <end position="303"/>
    </location>
</feature>
<evidence type="ECO:0000313" key="6">
    <source>
        <dbReference type="EMBL" id="USR99763.1"/>
    </source>
</evidence>
<dbReference type="EMBL" id="CP099799">
    <property type="protein sequence ID" value="USR99763.1"/>
    <property type="molecule type" value="Genomic_DNA"/>
</dbReference>
<organism evidence="5 7">
    <name type="scientific">Clostridium septicum</name>
    <dbReference type="NCBI Taxonomy" id="1504"/>
    <lineage>
        <taxon>Bacteria</taxon>
        <taxon>Bacillati</taxon>
        <taxon>Bacillota</taxon>
        <taxon>Clostridia</taxon>
        <taxon>Eubacteriales</taxon>
        <taxon>Clostridiaceae</taxon>
        <taxon>Clostridium</taxon>
    </lineage>
</organism>
<keyword evidence="1" id="KW-0479">Metal-binding</keyword>
<proteinExistence type="predicted"/>